<feature type="transmembrane region" description="Helical" evidence="6">
    <location>
        <begin position="12"/>
        <end position="30"/>
    </location>
</feature>
<feature type="transmembrane region" description="Helical" evidence="6">
    <location>
        <begin position="190"/>
        <end position="208"/>
    </location>
</feature>
<organism evidence="7 8">
    <name type="scientific">Cohaesibacter marisflavi</name>
    <dbReference type="NCBI Taxonomy" id="655353"/>
    <lineage>
        <taxon>Bacteria</taxon>
        <taxon>Pseudomonadati</taxon>
        <taxon>Pseudomonadota</taxon>
        <taxon>Alphaproteobacteria</taxon>
        <taxon>Hyphomicrobiales</taxon>
        <taxon>Cohaesibacteraceae</taxon>
    </lineage>
</organism>
<evidence type="ECO:0000313" key="8">
    <source>
        <dbReference type="Proteomes" id="UP000199236"/>
    </source>
</evidence>
<evidence type="ECO:0000256" key="1">
    <source>
        <dbReference type="ARBA" id="ARBA00004651"/>
    </source>
</evidence>
<evidence type="ECO:0000256" key="2">
    <source>
        <dbReference type="ARBA" id="ARBA00022475"/>
    </source>
</evidence>
<evidence type="ECO:0000256" key="4">
    <source>
        <dbReference type="ARBA" id="ARBA00022989"/>
    </source>
</evidence>
<keyword evidence="3 6" id="KW-0812">Transmembrane</keyword>
<dbReference type="Pfam" id="PF01810">
    <property type="entry name" value="LysE"/>
    <property type="match status" value="1"/>
</dbReference>
<dbReference type="EMBL" id="FOVR01000002">
    <property type="protein sequence ID" value="SFN96900.1"/>
    <property type="molecule type" value="Genomic_DNA"/>
</dbReference>
<evidence type="ECO:0000256" key="3">
    <source>
        <dbReference type="ARBA" id="ARBA00022692"/>
    </source>
</evidence>
<dbReference type="OrthoDB" id="9807053at2"/>
<comment type="subcellular location">
    <subcellularLocation>
        <location evidence="1">Cell membrane</location>
        <topology evidence="1">Multi-pass membrane protein</topology>
    </subcellularLocation>
</comment>
<dbReference type="RefSeq" id="WP_090070121.1">
    <property type="nucleotide sequence ID" value="NZ_FOVR01000002.1"/>
</dbReference>
<keyword evidence="2" id="KW-1003">Cell membrane</keyword>
<feature type="transmembrane region" description="Helical" evidence="6">
    <location>
        <begin position="42"/>
        <end position="66"/>
    </location>
</feature>
<feature type="transmembrane region" description="Helical" evidence="6">
    <location>
        <begin position="153"/>
        <end position="178"/>
    </location>
</feature>
<evidence type="ECO:0000256" key="6">
    <source>
        <dbReference type="SAM" id="Phobius"/>
    </source>
</evidence>
<reference evidence="7 8" key="1">
    <citation type="submission" date="2016-10" db="EMBL/GenBank/DDBJ databases">
        <authorList>
            <person name="de Groot N.N."/>
        </authorList>
    </citation>
    <scope>NUCLEOTIDE SEQUENCE [LARGE SCALE GENOMIC DNA]</scope>
    <source>
        <strain evidence="7 8">CGMCC 1.9157</strain>
    </source>
</reference>
<accession>A0A1I5DCH8</accession>
<dbReference type="PANTHER" id="PTHR30086">
    <property type="entry name" value="ARGININE EXPORTER PROTEIN ARGO"/>
    <property type="match status" value="1"/>
</dbReference>
<dbReference type="GO" id="GO:0015171">
    <property type="term" value="F:amino acid transmembrane transporter activity"/>
    <property type="evidence" value="ECO:0007669"/>
    <property type="project" value="TreeGrafter"/>
</dbReference>
<dbReference type="STRING" id="655353.SAMN04488056_102554"/>
<dbReference type="AlphaFoldDB" id="A0A1I5DCH8"/>
<dbReference type="PIRSF" id="PIRSF006324">
    <property type="entry name" value="LeuE"/>
    <property type="match status" value="1"/>
</dbReference>
<name>A0A1I5DCH8_9HYPH</name>
<keyword evidence="8" id="KW-1185">Reference proteome</keyword>
<dbReference type="InterPro" id="IPR001123">
    <property type="entry name" value="LeuE-type"/>
</dbReference>
<proteinExistence type="predicted"/>
<protein>
    <submittedName>
        <fullName evidence="7">Threonine/homoserine/homoserine lactone efflux protein</fullName>
    </submittedName>
</protein>
<keyword evidence="5 6" id="KW-0472">Membrane</keyword>
<dbReference type="Proteomes" id="UP000199236">
    <property type="component" value="Unassembled WGS sequence"/>
</dbReference>
<feature type="transmembrane region" description="Helical" evidence="6">
    <location>
        <begin position="120"/>
        <end position="141"/>
    </location>
</feature>
<evidence type="ECO:0000256" key="5">
    <source>
        <dbReference type="ARBA" id="ARBA00023136"/>
    </source>
</evidence>
<sequence>MLFSLDTMGLFIMTSVVLGLAPGPDNIFILTQSALTGRKTGLVVTLGLCTGILVHTVLVAVGVSVIFRTSEIAFTLLKLAGASYLAYLAWQAFRSKASSLDEKDASAPKLKMHRLYMRGIIMNVTNPKVAIFFLAFLPQFADPAHGSMTLQLLLLGFIFDIVTLFVFALIALGAGYLGDWLRKRRFAQRMINYIAGTIFLALAVRLVTTKFANS</sequence>
<dbReference type="PANTHER" id="PTHR30086:SF20">
    <property type="entry name" value="ARGININE EXPORTER PROTEIN ARGO-RELATED"/>
    <property type="match status" value="1"/>
</dbReference>
<keyword evidence="4 6" id="KW-1133">Transmembrane helix</keyword>
<gene>
    <name evidence="7" type="ORF">SAMN04488056_102554</name>
</gene>
<dbReference type="GO" id="GO:0005886">
    <property type="term" value="C:plasma membrane"/>
    <property type="evidence" value="ECO:0007669"/>
    <property type="project" value="UniProtKB-SubCell"/>
</dbReference>
<evidence type="ECO:0000313" key="7">
    <source>
        <dbReference type="EMBL" id="SFN96900.1"/>
    </source>
</evidence>